<dbReference type="Gene3D" id="2.10.25.10">
    <property type="entry name" value="Laminin"/>
    <property type="match status" value="2"/>
</dbReference>
<evidence type="ECO:0000256" key="4">
    <source>
        <dbReference type="ARBA" id="ARBA00022692"/>
    </source>
</evidence>
<sequence>MEDVKKFFPTLVDRMSIFAVDPNNNDSRNKDQFRIGFGSFVDRPVAPFYYDHPEHIKNPCLTNGDQCEPMFTFDVTSRLTSNVLKTKEDLKAMKTSDNIDPSEAVLDAILQSIRCERDDGVGWHGGAFKLLVVTTDASYKAAGDGLIGGLFNANDGKCHKGGDWPFYEKNIDYPSIGQIYEGNVPNIQAGQLLRQGEENENSEAIDLIVGAYEKMAEKVLIRGSANHPDHLQVVVYKKCGKDEEYVKCEDINKCLCERVAKKENVSFMVEYMWNEDCPEGDCEPFEQEFSIFGTDETTHAGIQFLNHCECQGDSSPPSYIKCQNGNYHCGECDCDEGFEGALCECEEQDITEDLAACAAPTTDDYFQLELCSGKGTCECGKCACNKEDTGFRIDGEFCGCDTSMCPHTGGMECSGHGKCDCKSYSCACDDGWEGEDCACSQDMSSCIANGIECAGNGECVCGECRCKQTNLGYFDPNDNCQTYIDICETIKECTLCLNGAKKLNFFDDGSDFVVREECGVKCPSDFEDLQMRRDGLYILINAKEHFTEEAKVNAVGSDMMRCVFETIIDGESCKLEAFMERKVEKDQKESNIIIGTEKCKLFPINVWSIMIMSFLGFLLLGLLILLIAWFGIMYYQRKEYLDHKKGLEMNQFKANPLYTEPVTEHSAVMH</sequence>
<evidence type="ECO:0000256" key="7">
    <source>
        <dbReference type="ARBA" id="ARBA00022989"/>
    </source>
</evidence>
<evidence type="ECO:0000256" key="10">
    <source>
        <dbReference type="ARBA" id="ARBA00023157"/>
    </source>
</evidence>
<dbReference type="InterPro" id="IPR036465">
    <property type="entry name" value="vWFA_dom_sf"/>
</dbReference>
<dbReference type="PRINTS" id="PR01186">
    <property type="entry name" value="INTEGRINB"/>
</dbReference>
<keyword evidence="3" id="KW-0245">EGF-like domain</keyword>
<keyword evidence="4 12" id="KW-0812">Transmembrane</keyword>
<dbReference type="PROSITE" id="PS00022">
    <property type="entry name" value="EGF_1"/>
    <property type="match status" value="1"/>
</dbReference>
<evidence type="ECO:0000256" key="1">
    <source>
        <dbReference type="ARBA" id="ARBA00004479"/>
    </source>
</evidence>
<dbReference type="Proteomes" id="UP000001307">
    <property type="component" value="Unassembled WGS sequence"/>
</dbReference>
<dbReference type="GO" id="GO:0009986">
    <property type="term" value="C:cell surface"/>
    <property type="evidence" value="ECO:0007669"/>
    <property type="project" value="TreeGrafter"/>
</dbReference>
<dbReference type="GO" id="GO:0007160">
    <property type="term" value="P:cell-matrix adhesion"/>
    <property type="evidence" value="ECO:0007669"/>
    <property type="project" value="TreeGrafter"/>
</dbReference>
<evidence type="ECO:0000256" key="6">
    <source>
        <dbReference type="ARBA" id="ARBA00022737"/>
    </source>
</evidence>
<keyword evidence="12" id="KW-0130">Cell adhesion</keyword>
<dbReference type="GO" id="GO:0098609">
    <property type="term" value="P:cell-cell adhesion"/>
    <property type="evidence" value="ECO:0007669"/>
    <property type="project" value="TreeGrafter"/>
</dbReference>
<dbReference type="GO" id="GO:0008305">
    <property type="term" value="C:integrin complex"/>
    <property type="evidence" value="ECO:0007669"/>
    <property type="project" value="TreeGrafter"/>
</dbReference>
<dbReference type="GO" id="GO:0007229">
    <property type="term" value="P:integrin-mediated signaling pathway"/>
    <property type="evidence" value="ECO:0007669"/>
    <property type="project" value="UniProtKB-KW"/>
</dbReference>
<keyword evidence="7 13" id="KW-1133">Transmembrane helix</keyword>
<dbReference type="EMBL" id="FN653048">
    <property type="protein sequence ID" value="CBY09788.1"/>
    <property type="molecule type" value="Genomic_DNA"/>
</dbReference>
<dbReference type="Pfam" id="PF23105">
    <property type="entry name" value="EGF_integrin"/>
    <property type="match status" value="1"/>
</dbReference>
<dbReference type="SMART" id="SM00187">
    <property type="entry name" value="INB"/>
    <property type="match status" value="1"/>
</dbReference>
<keyword evidence="10" id="KW-1015">Disulfide bond</keyword>
<comment type="similarity">
    <text evidence="2 12">Belongs to the integrin beta chain family.</text>
</comment>
<keyword evidence="11" id="KW-0325">Glycoprotein</keyword>
<name>E4XGJ0_OIKDI</name>
<dbReference type="GO" id="GO:0033627">
    <property type="term" value="P:cell adhesion mediated by integrin"/>
    <property type="evidence" value="ECO:0007669"/>
    <property type="project" value="TreeGrafter"/>
</dbReference>
<dbReference type="GO" id="GO:0016477">
    <property type="term" value="P:cell migration"/>
    <property type="evidence" value="ECO:0007669"/>
    <property type="project" value="TreeGrafter"/>
</dbReference>
<evidence type="ECO:0000256" key="11">
    <source>
        <dbReference type="ARBA" id="ARBA00023180"/>
    </source>
</evidence>
<evidence type="ECO:0000256" key="8">
    <source>
        <dbReference type="ARBA" id="ARBA00023037"/>
    </source>
</evidence>
<dbReference type="AlphaFoldDB" id="E4XGJ0"/>
<dbReference type="PANTHER" id="PTHR10082:SF60">
    <property type="entry name" value="INTEGRIN BETA-PS"/>
    <property type="match status" value="1"/>
</dbReference>
<dbReference type="FunFam" id="2.10.25.10:FF:000036">
    <property type="entry name" value="Integrin beta"/>
    <property type="match status" value="1"/>
</dbReference>
<gene>
    <name evidence="15" type="ORF">GSOID_T00010601001</name>
</gene>
<keyword evidence="9 13" id="KW-0472">Membrane</keyword>
<dbReference type="GO" id="GO:0005925">
    <property type="term" value="C:focal adhesion"/>
    <property type="evidence" value="ECO:0007669"/>
    <property type="project" value="TreeGrafter"/>
</dbReference>
<evidence type="ECO:0000256" key="12">
    <source>
        <dbReference type="RuleBase" id="RU000633"/>
    </source>
</evidence>
<protein>
    <recommendedName>
        <fullName evidence="12">Integrin beta</fullName>
    </recommendedName>
</protein>
<keyword evidence="16" id="KW-1185">Reference proteome</keyword>
<dbReference type="InParanoid" id="E4XGJ0"/>
<feature type="transmembrane region" description="Helical" evidence="13">
    <location>
        <begin position="606"/>
        <end position="635"/>
    </location>
</feature>
<dbReference type="InterPro" id="IPR015812">
    <property type="entry name" value="Integrin_bsu"/>
</dbReference>
<evidence type="ECO:0000313" key="15">
    <source>
        <dbReference type="EMBL" id="CBY09788.1"/>
    </source>
</evidence>
<evidence type="ECO:0000256" key="13">
    <source>
        <dbReference type="SAM" id="Phobius"/>
    </source>
</evidence>
<dbReference type="InterPro" id="IPR000742">
    <property type="entry name" value="EGF"/>
</dbReference>
<organism evidence="15">
    <name type="scientific">Oikopleura dioica</name>
    <name type="common">Tunicate</name>
    <dbReference type="NCBI Taxonomy" id="34765"/>
    <lineage>
        <taxon>Eukaryota</taxon>
        <taxon>Metazoa</taxon>
        <taxon>Chordata</taxon>
        <taxon>Tunicata</taxon>
        <taxon>Appendicularia</taxon>
        <taxon>Copelata</taxon>
        <taxon>Oikopleuridae</taxon>
        <taxon>Oikopleura</taxon>
    </lineage>
</organism>
<dbReference type="Gene3D" id="3.40.50.410">
    <property type="entry name" value="von Willebrand factor, type A domain"/>
    <property type="match status" value="1"/>
</dbReference>
<dbReference type="PROSITE" id="PS00243">
    <property type="entry name" value="I_EGF_1"/>
    <property type="match status" value="2"/>
</dbReference>
<evidence type="ECO:0000256" key="2">
    <source>
        <dbReference type="ARBA" id="ARBA00007449"/>
    </source>
</evidence>
<evidence type="ECO:0000256" key="3">
    <source>
        <dbReference type="ARBA" id="ARBA00022536"/>
    </source>
</evidence>
<proteinExistence type="inferred from homology"/>
<comment type="subcellular location">
    <subcellularLocation>
        <location evidence="12">Cell membrane</location>
        <topology evidence="12">Single-pass type I membrane protein</topology>
    </subcellularLocation>
    <subcellularLocation>
        <location evidence="1">Membrane</location>
        <topology evidence="1">Single-pass type I membrane protein</topology>
    </subcellularLocation>
</comment>
<evidence type="ECO:0000259" key="14">
    <source>
        <dbReference type="PROSITE" id="PS00022"/>
    </source>
</evidence>
<dbReference type="Gene3D" id="1.20.5.100">
    <property type="entry name" value="Cytochrome c1, transmembrane anchor, C-terminal"/>
    <property type="match status" value="1"/>
</dbReference>
<dbReference type="InterPro" id="IPR057073">
    <property type="entry name" value="EGF_integrin_2"/>
</dbReference>
<dbReference type="PANTHER" id="PTHR10082">
    <property type="entry name" value="INTEGRIN BETA SUBUNIT"/>
    <property type="match status" value="1"/>
</dbReference>
<dbReference type="GO" id="GO:0005178">
    <property type="term" value="F:integrin binding"/>
    <property type="evidence" value="ECO:0007669"/>
    <property type="project" value="TreeGrafter"/>
</dbReference>
<evidence type="ECO:0000256" key="9">
    <source>
        <dbReference type="ARBA" id="ARBA00023136"/>
    </source>
</evidence>
<dbReference type="SMART" id="SM00181">
    <property type="entry name" value="EGF"/>
    <property type="match status" value="2"/>
</dbReference>
<dbReference type="OrthoDB" id="410592at2759"/>
<evidence type="ECO:0000256" key="5">
    <source>
        <dbReference type="ARBA" id="ARBA00022729"/>
    </source>
</evidence>
<feature type="domain" description="EGF-like" evidence="14">
    <location>
        <begin position="426"/>
        <end position="437"/>
    </location>
</feature>
<keyword evidence="8 12" id="KW-0401">Integrin</keyword>
<evidence type="ECO:0000313" key="16">
    <source>
        <dbReference type="Proteomes" id="UP000001307"/>
    </source>
</evidence>
<dbReference type="SUPFAM" id="SSF53300">
    <property type="entry name" value="vWA-like"/>
    <property type="match status" value="1"/>
</dbReference>
<dbReference type="InterPro" id="IPR002369">
    <property type="entry name" value="Integrin_bsu_VWA"/>
</dbReference>
<dbReference type="Pfam" id="PF00362">
    <property type="entry name" value="Integrin_beta"/>
    <property type="match status" value="1"/>
</dbReference>
<keyword evidence="5" id="KW-0732">Signal</keyword>
<keyword evidence="6" id="KW-0677">Repeat</keyword>
<accession>E4XGJ0</accession>
<dbReference type="InterPro" id="IPR057243">
    <property type="entry name" value="Integrin_I-EGF_CS"/>
</dbReference>
<reference evidence="15" key="1">
    <citation type="journal article" date="2010" name="Science">
        <title>Plasticity of animal genome architecture unmasked by rapid evolution of a pelagic tunicate.</title>
        <authorList>
            <person name="Denoeud F."/>
            <person name="Henriet S."/>
            <person name="Mungpakdee S."/>
            <person name="Aury J.M."/>
            <person name="Da Silva C."/>
            <person name="Brinkmann H."/>
            <person name="Mikhaleva J."/>
            <person name="Olsen L.C."/>
            <person name="Jubin C."/>
            <person name="Canestro C."/>
            <person name="Bouquet J.M."/>
            <person name="Danks G."/>
            <person name="Poulain J."/>
            <person name="Campsteijn C."/>
            <person name="Adamski M."/>
            <person name="Cross I."/>
            <person name="Yadetie F."/>
            <person name="Muffato M."/>
            <person name="Louis A."/>
            <person name="Butcher S."/>
            <person name="Tsagkogeorga G."/>
            <person name="Konrad A."/>
            <person name="Singh S."/>
            <person name="Jensen M.F."/>
            <person name="Cong E.H."/>
            <person name="Eikeseth-Otteraa H."/>
            <person name="Noel B."/>
            <person name="Anthouard V."/>
            <person name="Porcel B.M."/>
            <person name="Kachouri-Lafond R."/>
            <person name="Nishino A."/>
            <person name="Ugolini M."/>
            <person name="Chourrout P."/>
            <person name="Nishida H."/>
            <person name="Aasland R."/>
            <person name="Huzurbazar S."/>
            <person name="Westhof E."/>
            <person name="Delsuc F."/>
            <person name="Lehrach H."/>
            <person name="Reinhardt R."/>
            <person name="Weissenbach J."/>
            <person name="Roy S.W."/>
            <person name="Artiguenave F."/>
            <person name="Postlethwait J.H."/>
            <person name="Manak J.R."/>
            <person name="Thompson E.M."/>
            <person name="Jaillon O."/>
            <person name="Du Pasquier L."/>
            <person name="Boudinot P."/>
            <person name="Liberles D.A."/>
            <person name="Volff J.N."/>
            <person name="Philippe H."/>
            <person name="Lenhard B."/>
            <person name="Roest Crollius H."/>
            <person name="Wincker P."/>
            <person name="Chourrout D."/>
        </authorList>
    </citation>
    <scope>NUCLEOTIDE SEQUENCE [LARGE SCALE GENOMIC DNA]</scope>
</reference>